<dbReference type="AlphaFoldDB" id="A0A0W0GGP6"/>
<dbReference type="OrthoDB" id="9811720at2"/>
<dbReference type="InterPro" id="IPR058581">
    <property type="entry name" value="TM_HPP"/>
</dbReference>
<evidence type="ECO:0000256" key="1">
    <source>
        <dbReference type="SAM" id="Phobius"/>
    </source>
</evidence>
<evidence type="ECO:0000313" key="4">
    <source>
        <dbReference type="Proteomes" id="UP000053947"/>
    </source>
</evidence>
<feature type="transmembrane region" description="Helical" evidence="1">
    <location>
        <begin position="96"/>
        <end position="116"/>
    </location>
</feature>
<dbReference type="Pfam" id="PF04982">
    <property type="entry name" value="TM_HPP"/>
    <property type="match status" value="1"/>
</dbReference>
<feature type="transmembrane region" description="Helical" evidence="1">
    <location>
        <begin position="15"/>
        <end position="33"/>
    </location>
</feature>
<feature type="transmembrane region" description="Helical" evidence="1">
    <location>
        <begin position="136"/>
        <end position="154"/>
    </location>
</feature>
<feature type="domain" description="HPP transmembrane region" evidence="2">
    <location>
        <begin position="15"/>
        <end position="152"/>
    </location>
</feature>
<dbReference type="EMBL" id="LFDV01000002">
    <property type="protein sequence ID" value="KTB47733.1"/>
    <property type="molecule type" value="Genomic_DNA"/>
</dbReference>
<keyword evidence="1" id="KW-0812">Transmembrane</keyword>
<keyword evidence="1" id="KW-0472">Membrane</keyword>
<organism evidence="3 4">
    <name type="scientific">Dehalogenimonas alkenigignens</name>
    <dbReference type="NCBI Taxonomy" id="1217799"/>
    <lineage>
        <taxon>Bacteria</taxon>
        <taxon>Bacillati</taxon>
        <taxon>Chloroflexota</taxon>
        <taxon>Dehalococcoidia</taxon>
        <taxon>Dehalococcoidales</taxon>
        <taxon>Dehalococcoidaceae</taxon>
        <taxon>Dehalogenimonas</taxon>
    </lineage>
</organism>
<feature type="transmembrane region" description="Helical" evidence="1">
    <location>
        <begin position="40"/>
        <end position="59"/>
    </location>
</feature>
<gene>
    <name evidence="3" type="ORF">DEALK_05780</name>
</gene>
<reference evidence="3 4" key="1">
    <citation type="submission" date="2015-06" db="EMBL/GenBank/DDBJ databases">
        <title>Genome sequence of the organohalide-respiring Dehalogenimonas alkenigignens type strain (IP3-3T).</title>
        <authorList>
            <person name="Key T.A."/>
            <person name="Richmond D.P."/>
            <person name="Bowman K.S."/>
            <person name="Cho Y.-J."/>
            <person name="Chun J."/>
            <person name="da Costa M.S."/>
            <person name="Rainey F.A."/>
            <person name="Moe W.M."/>
        </authorList>
    </citation>
    <scope>NUCLEOTIDE SEQUENCE [LARGE SCALE GENOMIC DNA]</scope>
    <source>
        <strain evidence="3 4">IP3-3</strain>
    </source>
</reference>
<evidence type="ECO:0000259" key="2">
    <source>
        <dbReference type="Pfam" id="PF04982"/>
    </source>
</evidence>
<keyword evidence="1" id="KW-1133">Transmembrane helix</keyword>
<keyword evidence="4" id="KW-1185">Reference proteome</keyword>
<dbReference type="PANTHER" id="PTHR33741">
    <property type="entry name" value="TRANSMEMBRANE PROTEIN DDB_G0269096-RELATED"/>
    <property type="match status" value="1"/>
</dbReference>
<feature type="transmembrane region" description="Helical" evidence="1">
    <location>
        <begin position="65"/>
        <end position="84"/>
    </location>
</feature>
<dbReference type="Proteomes" id="UP000053947">
    <property type="component" value="Unassembled WGS sequence"/>
</dbReference>
<name>A0A0W0GGP6_9CHLR</name>
<dbReference type="PANTHER" id="PTHR33741:SF5">
    <property type="entry name" value="TRANSMEMBRANE PROTEIN DDB_G0269096-RELATED"/>
    <property type="match status" value="1"/>
</dbReference>
<protein>
    <submittedName>
        <fullName evidence="3">HPP family</fullName>
    </submittedName>
</protein>
<accession>A0A0W0GGP6</accession>
<evidence type="ECO:0000313" key="3">
    <source>
        <dbReference type="EMBL" id="KTB47733.1"/>
    </source>
</evidence>
<comment type="caution">
    <text evidence="3">The sequence shown here is derived from an EMBL/GenBank/DDBJ whole genome shotgun (WGS) entry which is preliminary data.</text>
</comment>
<proteinExistence type="predicted"/>
<dbReference type="InterPro" id="IPR007065">
    <property type="entry name" value="HPP"/>
</dbReference>
<dbReference type="STRING" id="1217799.DEALK_05780"/>
<dbReference type="RefSeq" id="WP_058438486.1">
    <property type="nucleotide sequence ID" value="NZ_KQ758903.1"/>
</dbReference>
<sequence length="166" mass="18070">MEIIDSHFKKNPRPYILQSLVALAVFFIVLLFVERVTQVVIVAALGASTFIIFSMPYSITAQPRRLIGGHIVGLLAGTAGHFFLTGSFTGVINDPVLLSAMTFALAIALAMFLMSITNTEHPPAAATSIGLLTAGWSWATILFVVLFAVLLSIIHRGLRRWLVDLF</sequence>